<reference evidence="1 2" key="1">
    <citation type="submission" date="2020-08" db="EMBL/GenBank/DDBJ databases">
        <title>Novel species isolated from subtropical streams in China.</title>
        <authorList>
            <person name="Lu H."/>
        </authorList>
    </citation>
    <scope>NUCLEOTIDE SEQUENCE [LARGE SCALE GENOMIC DNA]</scope>
    <source>
        <strain evidence="1 2">CCTCC AB 2015119</strain>
    </source>
</reference>
<gene>
    <name evidence="1" type="ORF">H8K26_05265</name>
</gene>
<dbReference type="EMBL" id="JACOFT010000002">
    <property type="protein sequence ID" value="MBC3810845.1"/>
    <property type="molecule type" value="Genomic_DNA"/>
</dbReference>
<keyword evidence="2" id="KW-1185">Reference proteome</keyword>
<organism evidence="1 2">
    <name type="scientific">Undibacterium aquatile</name>
    <dbReference type="NCBI Taxonomy" id="1537398"/>
    <lineage>
        <taxon>Bacteria</taxon>
        <taxon>Pseudomonadati</taxon>
        <taxon>Pseudomonadota</taxon>
        <taxon>Betaproteobacteria</taxon>
        <taxon>Burkholderiales</taxon>
        <taxon>Oxalobacteraceae</taxon>
        <taxon>Undibacterium</taxon>
    </lineage>
</organism>
<dbReference type="RefSeq" id="WP_186885459.1">
    <property type="nucleotide sequence ID" value="NZ_JACOFT010000002.1"/>
</dbReference>
<dbReference type="Proteomes" id="UP000637632">
    <property type="component" value="Unassembled WGS sequence"/>
</dbReference>
<comment type="caution">
    <text evidence="1">The sequence shown here is derived from an EMBL/GenBank/DDBJ whole genome shotgun (WGS) entry which is preliminary data.</text>
</comment>
<name>A0ABR6XD51_9BURK</name>
<proteinExistence type="predicted"/>
<evidence type="ECO:0000313" key="1">
    <source>
        <dbReference type="EMBL" id="MBC3810845.1"/>
    </source>
</evidence>
<accession>A0ABR6XD51</accession>
<protein>
    <submittedName>
        <fullName evidence="1">Uncharacterized protein</fullName>
    </submittedName>
</protein>
<evidence type="ECO:0000313" key="2">
    <source>
        <dbReference type="Proteomes" id="UP000637632"/>
    </source>
</evidence>
<sequence length="72" mass="8193">MRTFKTGNFEITFEHDIQDTAAIAPYATIRNLLTGEEGGVLELDMICQTEPQADEEVIREAKHRIATGQWRD</sequence>